<sequence length="45" mass="5338">GELRLMVSRPVAHCTGVRSPRRSARHLVRQRCRDDQSRRRFPKPI</sequence>
<dbReference type="AlphaFoldDB" id="A0A6J4UVL2"/>
<evidence type="ECO:0000256" key="1">
    <source>
        <dbReference type="SAM" id="MobiDB-lite"/>
    </source>
</evidence>
<feature type="non-terminal residue" evidence="2">
    <location>
        <position position="45"/>
    </location>
</feature>
<feature type="region of interest" description="Disordered" evidence="1">
    <location>
        <begin position="16"/>
        <end position="45"/>
    </location>
</feature>
<organism evidence="2">
    <name type="scientific">uncultured Thermomicrobiales bacterium</name>
    <dbReference type="NCBI Taxonomy" id="1645740"/>
    <lineage>
        <taxon>Bacteria</taxon>
        <taxon>Pseudomonadati</taxon>
        <taxon>Thermomicrobiota</taxon>
        <taxon>Thermomicrobia</taxon>
        <taxon>Thermomicrobiales</taxon>
        <taxon>environmental samples</taxon>
    </lineage>
</organism>
<evidence type="ECO:0000313" key="2">
    <source>
        <dbReference type="EMBL" id="CAA9561797.1"/>
    </source>
</evidence>
<gene>
    <name evidence="2" type="ORF">AVDCRST_MAG59-2654</name>
</gene>
<reference evidence="2" key="1">
    <citation type="submission" date="2020-02" db="EMBL/GenBank/DDBJ databases">
        <authorList>
            <person name="Meier V. D."/>
        </authorList>
    </citation>
    <scope>NUCLEOTIDE SEQUENCE</scope>
    <source>
        <strain evidence="2">AVDCRST_MAG59</strain>
    </source>
</reference>
<feature type="compositionally biased region" description="Basic residues" evidence="1">
    <location>
        <begin position="19"/>
        <end position="30"/>
    </location>
</feature>
<name>A0A6J4UVL2_9BACT</name>
<proteinExistence type="predicted"/>
<accession>A0A6J4UVL2</accession>
<dbReference type="EMBL" id="CADCWF010000166">
    <property type="protein sequence ID" value="CAA9561797.1"/>
    <property type="molecule type" value="Genomic_DNA"/>
</dbReference>
<feature type="non-terminal residue" evidence="2">
    <location>
        <position position="1"/>
    </location>
</feature>
<protein>
    <submittedName>
        <fullName evidence="2">Uncharacterized protein</fullName>
    </submittedName>
</protein>